<gene>
    <name evidence="10" type="primary">gpmI</name>
    <name evidence="16" type="ORF">SAMN05216366_12342</name>
</gene>
<feature type="binding site" evidence="10 13">
    <location>
        <position position="441"/>
    </location>
    <ligand>
        <name>Mn(2+)</name>
        <dbReference type="ChEBI" id="CHEBI:29035"/>
        <label>2</label>
    </ligand>
</feature>
<feature type="binding site" evidence="10 12">
    <location>
        <position position="127"/>
    </location>
    <ligand>
        <name>substrate</name>
    </ligand>
</feature>
<evidence type="ECO:0000256" key="4">
    <source>
        <dbReference type="ARBA" id="ARBA00012026"/>
    </source>
</evidence>
<dbReference type="PANTHER" id="PTHR31637:SF0">
    <property type="entry name" value="2,3-BISPHOSPHOGLYCERATE-INDEPENDENT PHOSPHOGLYCERATE MUTASE"/>
    <property type="match status" value="1"/>
</dbReference>
<keyword evidence="8 10" id="KW-0413">Isomerase</keyword>
<feature type="binding site" evidence="10 13">
    <location>
        <position position="400"/>
    </location>
    <ligand>
        <name>Mn(2+)</name>
        <dbReference type="ChEBI" id="CHEBI:29035"/>
        <label>1</label>
    </ligand>
</feature>
<evidence type="ECO:0000256" key="7">
    <source>
        <dbReference type="ARBA" id="ARBA00023211"/>
    </source>
</evidence>
<evidence type="ECO:0000313" key="17">
    <source>
        <dbReference type="Proteomes" id="UP000182412"/>
    </source>
</evidence>
<dbReference type="InterPro" id="IPR011258">
    <property type="entry name" value="BPG-indep_PGM_N"/>
</dbReference>
<feature type="binding site" evidence="10 12">
    <location>
        <begin position="260"/>
        <end position="263"/>
    </location>
    <ligand>
        <name>substrate</name>
    </ligand>
</feature>
<feature type="binding site" evidence="10 13">
    <location>
        <position position="66"/>
    </location>
    <ligand>
        <name>Mn(2+)</name>
        <dbReference type="ChEBI" id="CHEBI:29035"/>
        <label>2</label>
    </ligand>
</feature>
<dbReference type="Pfam" id="PF01676">
    <property type="entry name" value="Metalloenzyme"/>
    <property type="match status" value="1"/>
</dbReference>
<evidence type="ECO:0000256" key="12">
    <source>
        <dbReference type="PIRSR" id="PIRSR001492-2"/>
    </source>
</evidence>
<evidence type="ECO:0000256" key="11">
    <source>
        <dbReference type="PIRSR" id="PIRSR001492-1"/>
    </source>
</evidence>
<dbReference type="InterPro" id="IPR006124">
    <property type="entry name" value="Metalloenzyme"/>
</dbReference>
<dbReference type="EMBL" id="FNJQ01000023">
    <property type="protein sequence ID" value="SDP52985.1"/>
    <property type="molecule type" value="Genomic_DNA"/>
</dbReference>
<feature type="binding site" evidence="10 13">
    <location>
        <position position="460"/>
    </location>
    <ligand>
        <name>Mn(2+)</name>
        <dbReference type="ChEBI" id="CHEBI:29035"/>
        <label>1</label>
    </ligand>
</feature>
<feature type="domain" description="Metalloenzyme" evidence="14">
    <location>
        <begin position="8"/>
        <end position="496"/>
    </location>
</feature>
<dbReference type="Pfam" id="PF06415">
    <property type="entry name" value="iPGM_N"/>
    <property type="match status" value="1"/>
</dbReference>
<dbReference type="OrthoDB" id="9800863at2"/>
<dbReference type="SUPFAM" id="SSF64158">
    <property type="entry name" value="2,3-Bisphosphoglycerate-independent phosphoglycerate mutase, substrate-binding domain"/>
    <property type="match status" value="1"/>
</dbReference>
<dbReference type="NCBIfam" id="TIGR01307">
    <property type="entry name" value="pgm_bpd_ind"/>
    <property type="match status" value="1"/>
</dbReference>
<dbReference type="PIRSF" id="PIRSF001492">
    <property type="entry name" value="IPGAM"/>
    <property type="match status" value="1"/>
</dbReference>
<feature type="binding site" evidence="10 12">
    <location>
        <begin position="157"/>
        <end position="158"/>
    </location>
    <ligand>
        <name>substrate</name>
    </ligand>
</feature>
<dbReference type="PANTHER" id="PTHR31637">
    <property type="entry name" value="2,3-BISPHOSPHOGLYCERATE-INDEPENDENT PHOSPHOGLYCERATE MUTASE"/>
    <property type="match status" value="1"/>
</dbReference>
<feature type="binding site" evidence="10 13">
    <location>
        <position position="15"/>
    </location>
    <ligand>
        <name>Mn(2+)</name>
        <dbReference type="ChEBI" id="CHEBI:29035"/>
        <label>2</label>
    </ligand>
</feature>
<dbReference type="HAMAP" id="MF_01038">
    <property type="entry name" value="GpmI"/>
    <property type="match status" value="1"/>
</dbReference>
<keyword evidence="6 10" id="KW-0324">Glycolysis</keyword>
<evidence type="ECO:0000256" key="2">
    <source>
        <dbReference type="ARBA" id="ARBA00004798"/>
    </source>
</evidence>
<comment type="catalytic activity">
    <reaction evidence="1 10">
        <text>(2R)-2-phosphoglycerate = (2R)-3-phosphoglycerate</text>
        <dbReference type="Rhea" id="RHEA:15901"/>
        <dbReference type="ChEBI" id="CHEBI:58272"/>
        <dbReference type="ChEBI" id="CHEBI:58289"/>
        <dbReference type="EC" id="5.4.2.12"/>
    </reaction>
</comment>
<feature type="domain" description="BPG-independent PGAM N-terminal" evidence="15">
    <location>
        <begin position="86"/>
        <end position="296"/>
    </location>
</feature>
<protein>
    <recommendedName>
        <fullName evidence="9 10">2,3-bisphosphoglycerate-independent phosphoglycerate mutase</fullName>
        <shortName evidence="10">BPG-independent PGAM</shortName>
        <shortName evidence="10">Phosphoglyceromutase</shortName>
        <shortName evidence="10">iPGM</shortName>
        <ecNumber evidence="4 10">5.4.2.12</ecNumber>
    </recommendedName>
</protein>
<evidence type="ECO:0000256" key="9">
    <source>
        <dbReference type="ARBA" id="ARBA00071648"/>
    </source>
</evidence>
<dbReference type="Gene3D" id="3.40.720.10">
    <property type="entry name" value="Alkaline Phosphatase, subunit A"/>
    <property type="match status" value="1"/>
</dbReference>
<keyword evidence="7 10" id="KW-0464">Manganese</keyword>
<dbReference type="GO" id="GO:0030145">
    <property type="term" value="F:manganese ion binding"/>
    <property type="evidence" value="ECO:0007669"/>
    <property type="project" value="UniProtKB-UniRule"/>
</dbReference>
<organism evidence="16 17">
    <name type="scientific">Selenomonas ruminantium</name>
    <dbReference type="NCBI Taxonomy" id="971"/>
    <lineage>
        <taxon>Bacteria</taxon>
        <taxon>Bacillati</taxon>
        <taxon>Bacillota</taxon>
        <taxon>Negativicutes</taxon>
        <taxon>Selenomonadales</taxon>
        <taxon>Selenomonadaceae</taxon>
        <taxon>Selenomonas</taxon>
    </lineage>
</organism>
<dbReference type="GO" id="GO:0004619">
    <property type="term" value="F:phosphoglycerate mutase activity"/>
    <property type="evidence" value="ECO:0007669"/>
    <property type="project" value="UniProtKB-UniRule"/>
</dbReference>
<comment type="similarity">
    <text evidence="3 10">Belongs to the BPG-independent phosphoglycerate mutase family.</text>
</comment>
<evidence type="ECO:0000256" key="13">
    <source>
        <dbReference type="PIRSR" id="PIRSR001492-3"/>
    </source>
</evidence>
<feature type="binding site" evidence="10 12">
    <location>
        <position position="195"/>
    </location>
    <ligand>
        <name>substrate</name>
    </ligand>
</feature>
<reference evidence="16 17" key="1">
    <citation type="submission" date="2016-10" db="EMBL/GenBank/DDBJ databases">
        <authorList>
            <person name="de Groot N.N."/>
        </authorList>
    </citation>
    <scope>NUCLEOTIDE SEQUENCE [LARGE SCALE GENOMIC DNA]</scope>
    <source>
        <strain evidence="16 17">S137</strain>
    </source>
</reference>
<comment type="function">
    <text evidence="10">Catalyzes the interconversion of 2-phosphoglycerate and 3-phosphoglycerate.</text>
</comment>
<feature type="binding site" evidence="10 13">
    <location>
        <position position="404"/>
    </location>
    <ligand>
        <name>Mn(2+)</name>
        <dbReference type="ChEBI" id="CHEBI:29035"/>
        <label>1</label>
    </ligand>
</feature>
<feature type="binding site" evidence="10 12">
    <location>
        <position position="189"/>
    </location>
    <ligand>
        <name>substrate</name>
    </ligand>
</feature>
<comment type="pathway">
    <text evidence="2 10">Carbohydrate degradation; glycolysis; pyruvate from D-glyceraldehyde 3-phosphate: step 3/5.</text>
</comment>
<dbReference type="CDD" id="cd16010">
    <property type="entry name" value="iPGM"/>
    <property type="match status" value="1"/>
</dbReference>
<dbReference type="InterPro" id="IPR036646">
    <property type="entry name" value="PGAM_B_sf"/>
</dbReference>
<dbReference type="AlphaFoldDB" id="A0A1H0TGL4"/>
<feature type="active site" description="Phosphoserine intermediate" evidence="10 11">
    <location>
        <position position="66"/>
    </location>
</feature>
<evidence type="ECO:0000256" key="3">
    <source>
        <dbReference type="ARBA" id="ARBA00008819"/>
    </source>
</evidence>
<evidence type="ECO:0000259" key="15">
    <source>
        <dbReference type="Pfam" id="PF06415"/>
    </source>
</evidence>
<feature type="binding site" evidence="10 13">
    <location>
        <position position="442"/>
    </location>
    <ligand>
        <name>Mn(2+)</name>
        <dbReference type="ChEBI" id="CHEBI:29035"/>
        <label>2</label>
    </ligand>
</feature>
<dbReference type="GO" id="GO:0005829">
    <property type="term" value="C:cytosol"/>
    <property type="evidence" value="ECO:0007669"/>
    <property type="project" value="TreeGrafter"/>
</dbReference>
<evidence type="ECO:0000256" key="10">
    <source>
        <dbReference type="HAMAP-Rule" id="MF_01038"/>
    </source>
</evidence>
<evidence type="ECO:0000256" key="8">
    <source>
        <dbReference type="ARBA" id="ARBA00023235"/>
    </source>
</evidence>
<dbReference type="FunFam" id="3.40.720.10:FF:000001">
    <property type="entry name" value="2,3-bisphosphoglycerate-independent phosphoglycerate mutase"/>
    <property type="match status" value="1"/>
</dbReference>
<evidence type="ECO:0000259" key="14">
    <source>
        <dbReference type="Pfam" id="PF01676"/>
    </source>
</evidence>
<evidence type="ECO:0000313" key="16">
    <source>
        <dbReference type="EMBL" id="SDP52985.1"/>
    </source>
</evidence>
<dbReference type="Gene3D" id="3.40.1450.10">
    <property type="entry name" value="BPG-independent phosphoglycerate mutase, domain B"/>
    <property type="match status" value="1"/>
</dbReference>
<feature type="binding site" evidence="10 12">
    <location>
        <position position="333"/>
    </location>
    <ligand>
        <name>substrate</name>
    </ligand>
</feature>
<dbReference type="UniPathway" id="UPA00109">
    <property type="reaction ID" value="UER00186"/>
</dbReference>
<dbReference type="GO" id="GO:0006007">
    <property type="term" value="P:glucose catabolic process"/>
    <property type="evidence" value="ECO:0007669"/>
    <property type="project" value="InterPro"/>
</dbReference>
<dbReference type="RefSeq" id="WP_074572828.1">
    <property type="nucleotide sequence ID" value="NZ_FNJQ01000023.1"/>
</dbReference>
<dbReference type="GO" id="GO:0043937">
    <property type="term" value="P:regulation of sporulation"/>
    <property type="evidence" value="ECO:0007669"/>
    <property type="project" value="UniProtKB-ARBA"/>
</dbReference>
<evidence type="ECO:0000256" key="6">
    <source>
        <dbReference type="ARBA" id="ARBA00023152"/>
    </source>
</evidence>
<keyword evidence="5 10" id="KW-0479">Metal-binding</keyword>
<dbReference type="InterPro" id="IPR005995">
    <property type="entry name" value="Pgm_bpd_ind"/>
</dbReference>
<comment type="subunit">
    <text evidence="10">Monomer.</text>
</comment>
<name>A0A1H0TGL4_SELRU</name>
<dbReference type="EC" id="5.4.2.12" evidence="4 10"/>
<evidence type="ECO:0000256" key="5">
    <source>
        <dbReference type="ARBA" id="ARBA00022723"/>
    </source>
</evidence>
<comment type="cofactor">
    <cofactor evidence="10">
        <name>Mn(2+)</name>
        <dbReference type="ChEBI" id="CHEBI:29035"/>
    </cofactor>
    <text evidence="10">Binds 2 manganese ions per subunit.</text>
</comment>
<dbReference type="FunFam" id="3.40.1450.10:FF:000001">
    <property type="entry name" value="2,3-bisphosphoglycerate-independent phosphoglycerate mutase"/>
    <property type="match status" value="1"/>
</dbReference>
<dbReference type="InterPro" id="IPR017850">
    <property type="entry name" value="Alkaline_phosphatase_core_sf"/>
</dbReference>
<dbReference type="SUPFAM" id="SSF53649">
    <property type="entry name" value="Alkaline phosphatase-like"/>
    <property type="match status" value="1"/>
</dbReference>
<sequence>MATLKNAPVALIIMDGCGLGDKTDKNNAVQVANTPVLDGLLANYKTSQLQASGEFVGLPDGQMGNSEVGHTNIGAGRIIYQQLTRITRDIKNGDFFKNEALMSIVNGVKEKNGALHLMGLVSPGGVHSHQDHLYALLEMAKKNDVKEVYVHAFLDGRDVPPQSAQPFLEELEAKCKEIGAGCIATVSGRYYAMDRDNRWERVVKAYEAITHAEGVSADSAVAGLKASYDNEVNDEFVVPFVVKGYEGMKNGDGAIFFNFRPDRARQLTHSFVDETFDGFERDEDLKIPFATFSQYEDGMNALVAFPPESIENTLGEIIQNKGMTQLRIAETEKYAHVTFFFNGGVEEPYKGEDRILVPSPKVATYDLQPEMSAVEVTDKVVEAIKSGKYDFIILNYANCDMVGHTGVFPAVIKAVETVDTCVGRFVDAIREVGGEVCITADHGNADKMMDYDNDQPFTKHTTNPVPFIVVSDRVKSVKDGALCDIAPTLLTLAGVEIPAEMTGKNLVEL</sequence>
<proteinExistence type="inferred from homology"/>
<accession>A0A1H0TGL4</accession>
<dbReference type="Proteomes" id="UP000182412">
    <property type="component" value="Unassembled WGS sequence"/>
</dbReference>
<evidence type="ECO:0000256" key="1">
    <source>
        <dbReference type="ARBA" id="ARBA00000370"/>
    </source>
</evidence>
<dbReference type="GO" id="GO:0006096">
    <property type="term" value="P:glycolytic process"/>
    <property type="evidence" value="ECO:0007669"/>
    <property type="project" value="UniProtKB-UniRule"/>
</dbReference>